<dbReference type="EMBL" id="LR824034">
    <property type="protein sequence ID" value="CAH0602355.1"/>
    <property type="molecule type" value="Genomic_DNA"/>
</dbReference>
<dbReference type="GO" id="GO:0008270">
    <property type="term" value="F:zinc ion binding"/>
    <property type="evidence" value="ECO:0007669"/>
    <property type="project" value="UniProtKB-UniRule"/>
</dbReference>
<feature type="compositionally biased region" description="Basic and acidic residues" evidence="7">
    <location>
        <begin position="863"/>
        <end position="882"/>
    </location>
</feature>
<feature type="compositionally biased region" description="Polar residues" evidence="7">
    <location>
        <begin position="646"/>
        <end position="657"/>
    </location>
</feature>
<keyword evidence="11" id="KW-1185">Reference proteome</keyword>
<evidence type="ECO:0000313" key="11">
    <source>
        <dbReference type="Proteomes" id="UP001154114"/>
    </source>
</evidence>
<feature type="binding site" evidence="6">
    <location>
        <position position="27"/>
    </location>
    <ligand>
        <name>Zn(2+)</name>
        <dbReference type="ChEBI" id="CHEBI:29105"/>
    </ligand>
</feature>
<keyword evidence="1 6" id="KW-0479">Metal-binding</keyword>
<dbReference type="GO" id="GO:0005634">
    <property type="term" value="C:nucleus"/>
    <property type="evidence" value="ECO:0007669"/>
    <property type="project" value="InterPro"/>
</dbReference>
<dbReference type="InterPro" id="IPR012934">
    <property type="entry name" value="Znf_AD"/>
</dbReference>
<evidence type="ECO:0000259" key="8">
    <source>
        <dbReference type="PROSITE" id="PS50157"/>
    </source>
</evidence>
<dbReference type="PROSITE" id="PS51915">
    <property type="entry name" value="ZAD"/>
    <property type="match status" value="1"/>
</dbReference>
<feature type="compositionally biased region" description="Basic and acidic residues" evidence="7">
    <location>
        <begin position="740"/>
        <end position="751"/>
    </location>
</feature>
<dbReference type="PROSITE" id="PS50157">
    <property type="entry name" value="ZINC_FINGER_C2H2_2"/>
    <property type="match status" value="1"/>
</dbReference>
<dbReference type="Gene3D" id="3.40.1800.20">
    <property type="match status" value="1"/>
</dbReference>
<feature type="binding site" evidence="6">
    <location>
        <position position="74"/>
    </location>
    <ligand>
        <name>Zn(2+)</name>
        <dbReference type="ChEBI" id="CHEBI:29105"/>
    </ligand>
</feature>
<dbReference type="Gene3D" id="3.30.160.60">
    <property type="entry name" value="Classic Zinc Finger"/>
    <property type="match status" value="1"/>
</dbReference>
<dbReference type="PROSITE" id="PS00028">
    <property type="entry name" value="ZINC_FINGER_C2H2_1"/>
    <property type="match status" value="1"/>
</dbReference>
<proteinExistence type="predicted"/>
<feature type="compositionally biased region" description="Basic and acidic residues" evidence="7">
    <location>
        <begin position="824"/>
        <end position="853"/>
    </location>
</feature>
<evidence type="ECO:0000313" key="10">
    <source>
        <dbReference type="EMBL" id="CAH0602355.1"/>
    </source>
</evidence>
<name>A0A9P0C3B7_CHRIL</name>
<feature type="domain" description="C2H2-type" evidence="8">
    <location>
        <begin position="269"/>
        <end position="296"/>
    </location>
</feature>
<reference evidence="10" key="1">
    <citation type="submission" date="2021-12" db="EMBL/GenBank/DDBJ databases">
        <authorList>
            <person name="King R."/>
        </authorList>
    </citation>
    <scope>NUCLEOTIDE SEQUENCE</scope>
</reference>
<evidence type="ECO:0000256" key="2">
    <source>
        <dbReference type="ARBA" id="ARBA00022737"/>
    </source>
</evidence>
<feature type="compositionally biased region" description="Basic and acidic residues" evidence="7">
    <location>
        <begin position="913"/>
        <end position="954"/>
    </location>
</feature>
<keyword evidence="2" id="KW-0677">Repeat</keyword>
<protein>
    <submittedName>
        <fullName evidence="10">Uncharacterized protein</fullName>
    </submittedName>
</protein>
<evidence type="ECO:0000259" key="9">
    <source>
        <dbReference type="PROSITE" id="PS51915"/>
    </source>
</evidence>
<dbReference type="SMART" id="SM00355">
    <property type="entry name" value="ZnF_C2H2"/>
    <property type="match status" value="5"/>
</dbReference>
<feature type="compositionally biased region" description="Low complexity" evidence="7">
    <location>
        <begin position="202"/>
        <end position="215"/>
    </location>
</feature>
<feature type="region of interest" description="Disordered" evidence="7">
    <location>
        <begin position="130"/>
        <end position="241"/>
    </location>
</feature>
<dbReference type="SMART" id="SM00868">
    <property type="entry name" value="zf-AD"/>
    <property type="match status" value="1"/>
</dbReference>
<evidence type="ECO:0000256" key="1">
    <source>
        <dbReference type="ARBA" id="ARBA00022723"/>
    </source>
</evidence>
<dbReference type="PANTHER" id="PTHR24379:SF121">
    <property type="entry name" value="C2H2-TYPE DOMAIN-CONTAINING PROTEIN"/>
    <property type="match status" value="1"/>
</dbReference>
<feature type="compositionally biased region" description="Polar residues" evidence="7">
    <location>
        <begin position="883"/>
        <end position="899"/>
    </location>
</feature>
<feature type="binding site" evidence="6">
    <location>
        <position position="77"/>
    </location>
    <ligand>
        <name>Zn(2+)</name>
        <dbReference type="ChEBI" id="CHEBI:29105"/>
    </ligand>
</feature>
<feature type="compositionally biased region" description="Basic and acidic residues" evidence="7">
    <location>
        <begin position="145"/>
        <end position="158"/>
    </location>
</feature>
<feature type="region of interest" description="Disordered" evidence="7">
    <location>
        <begin position="628"/>
        <end position="954"/>
    </location>
</feature>
<dbReference type="PANTHER" id="PTHR24379">
    <property type="entry name" value="KRAB AND ZINC FINGER DOMAIN-CONTAINING"/>
    <property type="match status" value="1"/>
</dbReference>
<dbReference type="InterPro" id="IPR013087">
    <property type="entry name" value="Znf_C2H2_type"/>
</dbReference>
<sequence>MSKMDRMLNSKKDKQTIYEIYRACRLCGAGAGYKMPIIQNVVDLDDTDIELKQKIRECVQIEVHQDDKMPPLICELCVDKVNDFYEFLEMCRQTNKRTRLRLGLPPQSLPGGAPDAGDCILGLTEPVYVNDDSDGEPLSKHKRPTRELKSNIKIKKEPPPPQRSTRGSFISKREPTPPRALRHSRHSREDSRASRSQDRSSKPSPKVSPKASPKSILKKSEDSPVSPRLKRTRDKEPVKLETPVKKVKIAVKPPAPVARPRAPAPPAAPPCPVCGAGARSPQALRNHLRAHTAQYTSNKLACNPCREWFISAEEAVQHHRQHRSKYRPYHCQRCDHDYTTLNAYDLHITSDECILWPLVPDVRCEVCWHTFATDNLLNCHRCLGEEHRPGGKCSKCNRSYALLRNLKKHESTCTAKRKKDAGIAPALLAQLKPIQVRVSRCDPLLLNVKQEHYDVSAVAADYGLDKNCTYPYISSFSGLGIKSELDSFRGMVSINPDVKEEFCSTDYIHWDSEESESDSDMSLLPLKKKVDTLATLTLKTIFSTKCLGKVPRKRRRVKKEKIFDVLDTEDDVTRDINNIIDNLDNDDDLDNVDELDKSVEVNRNFENDFDKLKNDEINENHANVEISLSNDLNDSKSENESRHNNDISVDNNGTINNSDDKIDDGEENAAVDSVNVKESSNNDKNGDGIENSDVSKGDDLKEERLNSVGDEKSKDVQIGDENDHPTETEDAQNDGINKNDSNKSEENDEFSKVGINDSSKDNIDASKDSESKITSKNDLRDANDDVSANDDVGSANDDSLEEMNAKDDVQSAKANSLSNISQDDDSRSNLDKNDENNDSKSNIHEDDLLKDSDLANANSQVTEKNETDSKIDEKLLLDKNDSQDSNSVSFNENSINNDVNEIKANEENSVSDINKEHEKVNGDVDKTGDGDNGDSGDKIGDSGDKDKKTAEEIEDSKLMAALDAQIGENDNTSDVADSKSYGFNDKIALEDLLAEKNTTKSVDLDILPEEYNFDN</sequence>
<evidence type="ECO:0000256" key="7">
    <source>
        <dbReference type="SAM" id="MobiDB-lite"/>
    </source>
</evidence>
<feature type="compositionally biased region" description="Basic and acidic residues" evidence="7">
    <location>
        <begin position="680"/>
        <end position="727"/>
    </location>
</feature>
<keyword evidence="3 5" id="KW-0863">Zinc-finger</keyword>
<evidence type="ECO:0000256" key="3">
    <source>
        <dbReference type="ARBA" id="ARBA00022771"/>
    </source>
</evidence>
<feature type="binding site" evidence="6">
    <location>
        <position position="24"/>
    </location>
    <ligand>
        <name>Zn(2+)</name>
        <dbReference type="ChEBI" id="CHEBI:29105"/>
    </ligand>
</feature>
<gene>
    <name evidence="10" type="ORF">CINC_LOCUS9993</name>
</gene>
<keyword evidence="4 6" id="KW-0862">Zinc</keyword>
<evidence type="ECO:0000256" key="5">
    <source>
        <dbReference type="PROSITE-ProRule" id="PRU00042"/>
    </source>
</evidence>
<organism evidence="10 11">
    <name type="scientific">Chrysodeixis includens</name>
    <name type="common">Soybean looper</name>
    <name type="synonym">Pseudoplusia includens</name>
    <dbReference type="NCBI Taxonomy" id="689277"/>
    <lineage>
        <taxon>Eukaryota</taxon>
        <taxon>Metazoa</taxon>
        <taxon>Ecdysozoa</taxon>
        <taxon>Arthropoda</taxon>
        <taxon>Hexapoda</taxon>
        <taxon>Insecta</taxon>
        <taxon>Pterygota</taxon>
        <taxon>Neoptera</taxon>
        <taxon>Endopterygota</taxon>
        <taxon>Lepidoptera</taxon>
        <taxon>Glossata</taxon>
        <taxon>Ditrysia</taxon>
        <taxon>Noctuoidea</taxon>
        <taxon>Noctuidae</taxon>
        <taxon>Plusiinae</taxon>
        <taxon>Chrysodeixis</taxon>
    </lineage>
</organism>
<evidence type="ECO:0000256" key="6">
    <source>
        <dbReference type="PROSITE-ProRule" id="PRU01263"/>
    </source>
</evidence>
<dbReference type="OrthoDB" id="7765040at2759"/>
<dbReference type="Pfam" id="PF07776">
    <property type="entry name" value="zf-AD"/>
    <property type="match status" value="1"/>
</dbReference>
<feature type="compositionally biased region" description="Polar residues" evidence="7">
    <location>
        <begin position="812"/>
        <end position="821"/>
    </location>
</feature>
<feature type="compositionally biased region" description="Basic and acidic residues" evidence="7">
    <location>
        <begin position="187"/>
        <end position="201"/>
    </location>
</feature>
<evidence type="ECO:0000256" key="4">
    <source>
        <dbReference type="ARBA" id="ARBA00022833"/>
    </source>
</evidence>
<feature type="domain" description="ZAD" evidence="9">
    <location>
        <begin position="22"/>
        <end position="101"/>
    </location>
</feature>
<feature type="compositionally biased region" description="Low complexity" evidence="7">
    <location>
        <begin position="785"/>
        <end position="794"/>
    </location>
</feature>
<dbReference type="Proteomes" id="UP001154114">
    <property type="component" value="Chromosome 31"/>
</dbReference>
<dbReference type="SUPFAM" id="SSF57667">
    <property type="entry name" value="beta-beta-alpha zinc fingers"/>
    <property type="match status" value="1"/>
</dbReference>
<feature type="compositionally biased region" description="Basic and acidic residues" evidence="7">
    <location>
        <begin position="758"/>
        <end position="783"/>
    </location>
</feature>
<dbReference type="SUPFAM" id="SSF57716">
    <property type="entry name" value="Glucocorticoid receptor-like (DNA-binding domain)"/>
    <property type="match status" value="1"/>
</dbReference>
<feature type="compositionally biased region" description="Basic and acidic residues" evidence="7">
    <location>
        <begin position="633"/>
        <end position="645"/>
    </location>
</feature>
<dbReference type="InterPro" id="IPR036236">
    <property type="entry name" value="Znf_C2H2_sf"/>
</dbReference>
<accession>A0A9P0C3B7</accession>
<dbReference type="AlphaFoldDB" id="A0A9P0C3B7"/>